<dbReference type="InterPro" id="IPR013324">
    <property type="entry name" value="RNA_pol_sigma_r3/r4-like"/>
</dbReference>
<dbReference type="AlphaFoldDB" id="A0A5B8S4Y1"/>
<evidence type="ECO:0000259" key="8">
    <source>
        <dbReference type="Pfam" id="PF08281"/>
    </source>
</evidence>
<evidence type="ECO:0000256" key="2">
    <source>
        <dbReference type="ARBA" id="ARBA00023015"/>
    </source>
</evidence>
<gene>
    <name evidence="9" type="ORF">FRF71_10095</name>
</gene>
<dbReference type="KEGG" id="ngf:FRF71_10095"/>
<dbReference type="SUPFAM" id="SSF88946">
    <property type="entry name" value="Sigma2 domain of RNA polymerase sigma factors"/>
    <property type="match status" value="1"/>
</dbReference>
<dbReference type="Proteomes" id="UP000321172">
    <property type="component" value="Chromosome"/>
</dbReference>
<dbReference type="InterPro" id="IPR039425">
    <property type="entry name" value="RNA_pol_sigma-70-like"/>
</dbReference>
<organism evidence="9 10">
    <name type="scientific">Novosphingobium ginsenosidimutans</name>
    <dbReference type="NCBI Taxonomy" id="1176536"/>
    <lineage>
        <taxon>Bacteria</taxon>
        <taxon>Pseudomonadati</taxon>
        <taxon>Pseudomonadota</taxon>
        <taxon>Alphaproteobacteria</taxon>
        <taxon>Sphingomonadales</taxon>
        <taxon>Sphingomonadaceae</taxon>
        <taxon>Novosphingobium</taxon>
    </lineage>
</organism>
<comment type="similarity">
    <text evidence="1 6">Belongs to the sigma-70 factor family. ECF subfamily.</text>
</comment>
<protein>
    <recommendedName>
        <fullName evidence="6">RNA polymerase sigma factor</fullName>
    </recommendedName>
</protein>
<dbReference type="GO" id="GO:0016987">
    <property type="term" value="F:sigma factor activity"/>
    <property type="evidence" value="ECO:0007669"/>
    <property type="project" value="UniProtKB-KW"/>
</dbReference>
<evidence type="ECO:0000259" key="7">
    <source>
        <dbReference type="Pfam" id="PF04542"/>
    </source>
</evidence>
<feature type="domain" description="RNA polymerase sigma factor 70 region 4 type 2" evidence="8">
    <location>
        <begin position="136"/>
        <end position="188"/>
    </location>
</feature>
<dbReference type="GO" id="GO:0006352">
    <property type="term" value="P:DNA-templated transcription initiation"/>
    <property type="evidence" value="ECO:0007669"/>
    <property type="project" value="InterPro"/>
</dbReference>
<dbReference type="InterPro" id="IPR036388">
    <property type="entry name" value="WH-like_DNA-bd_sf"/>
</dbReference>
<dbReference type="GO" id="GO:0003677">
    <property type="term" value="F:DNA binding"/>
    <property type="evidence" value="ECO:0007669"/>
    <property type="project" value="UniProtKB-KW"/>
</dbReference>
<dbReference type="Pfam" id="PF04542">
    <property type="entry name" value="Sigma70_r2"/>
    <property type="match status" value="1"/>
</dbReference>
<dbReference type="SUPFAM" id="SSF88659">
    <property type="entry name" value="Sigma3 and sigma4 domains of RNA polymerase sigma factors"/>
    <property type="match status" value="1"/>
</dbReference>
<dbReference type="OrthoDB" id="9784272at2"/>
<evidence type="ECO:0000256" key="6">
    <source>
        <dbReference type="RuleBase" id="RU000716"/>
    </source>
</evidence>
<keyword evidence="4 6" id="KW-0238">DNA-binding</keyword>
<dbReference type="CDD" id="cd06171">
    <property type="entry name" value="Sigma70_r4"/>
    <property type="match status" value="1"/>
</dbReference>
<dbReference type="Gene3D" id="1.10.10.10">
    <property type="entry name" value="Winged helix-like DNA-binding domain superfamily/Winged helix DNA-binding domain"/>
    <property type="match status" value="1"/>
</dbReference>
<dbReference type="Gene3D" id="1.10.1740.10">
    <property type="match status" value="1"/>
</dbReference>
<keyword evidence="2 6" id="KW-0805">Transcription regulation</keyword>
<sequence>MVVLDPDPHAANRARLVAALSRTAGGNRAALREVYDLTAGKLFGICLRICRDREGAEDVLQDVYLKIWNRAGRFDAERASPITWLSAIARNASIDWVRANAPFGAAGAPELTDWQSAETNEELGAFETLEAAQTRKRLERCLDQLGPQQGGAIRAAFLEGFTHSELAARLSVPLGTMKSLVRRGLLHLRECLGDA</sequence>
<keyword evidence="3 6" id="KW-0731">Sigma factor</keyword>
<dbReference type="PROSITE" id="PS01063">
    <property type="entry name" value="SIGMA70_ECF"/>
    <property type="match status" value="1"/>
</dbReference>
<evidence type="ECO:0000256" key="1">
    <source>
        <dbReference type="ARBA" id="ARBA00010641"/>
    </source>
</evidence>
<name>A0A5B8S4Y1_9SPHN</name>
<dbReference type="EMBL" id="CP042345">
    <property type="protein sequence ID" value="QEA16453.1"/>
    <property type="molecule type" value="Genomic_DNA"/>
</dbReference>
<dbReference type="InterPro" id="IPR007627">
    <property type="entry name" value="RNA_pol_sigma70_r2"/>
</dbReference>
<dbReference type="NCBIfam" id="TIGR02937">
    <property type="entry name" value="sigma70-ECF"/>
    <property type="match status" value="1"/>
</dbReference>
<dbReference type="PANTHER" id="PTHR43133:SF62">
    <property type="entry name" value="RNA POLYMERASE SIGMA FACTOR SIGZ"/>
    <property type="match status" value="1"/>
</dbReference>
<reference evidence="9 10" key="1">
    <citation type="journal article" date="2013" name="J. Microbiol. Biotechnol.">
        <title>Novosphingobium ginsenosidimutans sp. nov., with the ability to convert ginsenoside.</title>
        <authorList>
            <person name="Kim J.K."/>
            <person name="He D."/>
            <person name="Liu Q.M."/>
            <person name="Park H.Y."/>
            <person name="Jung M.S."/>
            <person name="Yoon M.H."/>
            <person name="Kim S.C."/>
            <person name="Im W.T."/>
        </authorList>
    </citation>
    <scope>NUCLEOTIDE SEQUENCE [LARGE SCALE GENOMIC DNA]</scope>
    <source>
        <strain evidence="9 10">FW-6</strain>
    </source>
</reference>
<evidence type="ECO:0000256" key="3">
    <source>
        <dbReference type="ARBA" id="ARBA00023082"/>
    </source>
</evidence>
<accession>A0A5B8S4Y1</accession>
<dbReference type="InterPro" id="IPR000838">
    <property type="entry name" value="RNA_pol_sigma70_ECF_CS"/>
</dbReference>
<evidence type="ECO:0000313" key="10">
    <source>
        <dbReference type="Proteomes" id="UP000321172"/>
    </source>
</evidence>
<proteinExistence type="inferred from homology"/>
<feature type="domain" description="RNA polymerase sigma-70 region 2" evidence="7">
    <location>
        <begin position="39"/>
        <end position="100"/>
    </location>
</feature>
<dbReference type="PANTHER" id="PTHR43133">
    <property type="entry name" value="RNA POLYMERASE ECF-TYPE SIGMA FACTO"/>
    <property type="match status" value="1"/>
</dbReference>
<dbReference type="Pfam" id="PF08281">
    <property type="entry name" value="Sigma70_r4_2"/>
    <property type="match status" value="1"/>
</dbReference>
<dbReference type="InterPro" id="IPR014284">
    <property type="entry name" value="RNA_pol_sigma-70_dom"/>
</dbReference>
<evidence type="ECO:0000313" key="9">
    <source>
        <dbReference type="EMBL" id="QEA16453.1"/>
    </source>
</evidence>
<evidence type="ECO:0000256" key="5">
    <source>
        <dbReference type="ARBA" id="ARBA00023163"/>
    </source>
</evidence>
<dbReference type="InterPro" id="IPR013249">
    <property type="entry name" value="RNA_pol_sigma70_r4_t2"/>
</dbReference>
<evidence type="ECO:0000256" key="4">
    <source>
        <dbReference type="ARBA" id="ARBA00023125"/>
    </source>
</evidence>
<dbReference type="InterPro" id="IPR013325">
    <property type="entry name" value="RNA_pol_sigma_r2"/>
</dbReference>
<keyword evidence="5 6" id="KW-0804">Transcription</keyword>
<keyword evidence="10" id="KW-1185">Reference proteome</keyword>